<protein>
    <submittedName>
        <fullName evidence="1">Diguanylate cyclase</fullName>
    </submittedName>
</protein>
<dbReference type="SUPFAM" id="SSF51735">
    <property type="entry name" value="NAD(P)-binding Rossmann-fold domains"/>
    <property type="match status" value="1"/>
</dbReference>
<comment type="caution">
    <text evidence="1">The sequence shown here is derived from an EMBL/GenBank/DDBJ whole genome shotgun (WGS) entry which is preliminary data.</text>
</comment>
<organism evidence="1 2">
    <name type="scientific">Candidatus Limosilactobacillus merdipullorum</name>
    <dbReference type="NCBI Taxonomy" id="2838653"/>
    <lineage>
        <taxon>Bacteria</taxon>
        <taxon>Bacillati</taxon>
        <taxon>Bacillota</taxon>
        <taxon>Bacilli</taxon>
        <taxon>Lactobacillales</taxon>
        <taxon>Lactobacillaceae</taxon>
        <taxon>Limosilactobacillus</taxon>
    </lineage>
</organism>
<dbReference type="PANTHER" id="PTHR14239">
    <property type="entry name" value="DUDULIN-RELATED"/>
    <property type="match status" value="1"/>
</dbReference>
<reference evidence="1" key="2">
    <citation type="submission" date="2021-04" db="EMBL/GenBank/DDBJ databases">
        <authorList>
            <person name="Gilroy R."/>
        </authorList>
    </citation>
    <scope>NUCLEOTIDE SEQUENCE</scope>
    <source>
        <strain evidence="1">ChiHejej3B27-2180</strain>
    </source>
</reference>
<proteinExistence type="predicted"/>
<name>A0A9D1U4U2_9LACO</name>
<dbReference type="AlphaFoldDB" id="A0A9D1U4U2"/>
<sequence>MNITIFGHGHLAQAVGKNLAIGDNHVTYLTHEDHQPLGGLVILAVPYSAIDDIVSRYRQALSGKVVVDATNPIDFQTWQPVVPANSSSAQQLAQKLPDSKVLKAFNTATAASLTNGQLANGQPTQVLVAGDDEDAKQVLTSILKDSPLTVINVGGLARARELEALGLLELSLAFNKQLPIDGGFQIVK</sequence>
<accession>A0A9D1U4U2</accession>
<dbReference type="Proteomes" id="UP000886878">
    <property type="component" value="Unassembled WGS sequence"/>
</dbReference>
<gene>
    <name evidence="1" type="ORF">H9876_05015</name>
</gene>
<dbReference type="InterPro" id="IPR036291">
    <property type="entry name" value="NAD(P)-bd_dom_sf"/>
</dbReference>
<evidence type="ECO:0000313" key="2">
    <source>
        <dbReference type="Proteomes" id="UP000886878"/>
    </source>
</evidence>
<reference evidence="1" key="1">
    <citation type="journal article" date="2021" name="PeerJ">
        <title>Extensive microbial diversity within the chicken gut microbiome revealed by metagenomics and culture.</title>
        <authorList>
            <person name="Gilroy R."/>
            <person name="Ravi A."/>
            <person name="Getino M."/>
            <person name="Pursley I."/>
            <person name="Horton D.L."/>
            <person name="Alikhan N.F."/>
            <person name="Baker D."/>
            <person name="Gharbi K."/>
            <person name="Hall N."/>
            <person name="Watson M."/>
            <person name="Adriaenssens E.M."/>
            <person name="Foster-Nyarko E."/>
            <person name="Jarju S."/>
            <person name="Secka A."/>
            <person name="Antonio M."/>
            <person name="Oren A."/>
            <person name="Chaudhuri R.R."/>
            <person name="La Ragione R."/>
            <person name="Hildebrand F."/>
            <person name="Pallen M.J."/>
        </authorList>
    </citation>
    <scope>NUCLEOTIDE SEQUENCE</scope>
    <source>
        <strain evidence="1">ChiHejej3B27-2180</strain>
    </source>
</reference>
<dbReference type="EMBL" id="DXGK01000104">
    <property type="protein sequence ID" value="HIW70709.1"/>
    <property type="molecule type" value="Genomic_DNA"/>
</dbReference>
<dbReference type="InterPro" id="IPR051267">
    <property type="entry name" value="STEAP_metalloreductase"/>
</dbReference>
<evidence type="ECO:0000313" key="1">
    <source>
        <dbReference type="EMBL" id="HIW70709.1"/>
    </source>
</evidence>
<dbReference type="Gene3D" id="3.40.50.720">
    <property type="entry name" value="NAD(P)-binding Rossmann-like Domain"/>
    <property type="match status" value="1"/>
</dbReference>
<dbReference type="PANTHER" id="PTHR14239:SF10">
    <property type="entry name" value="REDUCTASE"/>
    <property type="match status" value="1"/>
</dbReference>